<evidence type="ECO:0000313" key="4">
    <source>
        <dbReference type="Proteomes" id="UP000615234"/>
    </source>
</evidence>
<gene>
    <name evidence="3" type="ORF">H8S09_08495</name>
</gene>
<keyword evidence="2 3" id="KW-0808">Transferase</keyword>
<dbReference type="InterPro" id="IPR029063">
    <property type="entry name" value="SAM-dependent_MTases_sf"/>
</dbReference>
<reference evidence="3 4" key="1">
    <citation type="submission" date="2020-08" db="EMBL/GenBank/DDBJ databases">
        <title>Genome public.</title>
        <authorList>
            <person name="Liu C."/>
            <person name="Sun Q."/>
        </authorList>
    </citation>
    <scope>NUCLEOTIDE SEQUENCE [LARGE SCALE GENOMIC DNA]</scope>
    <source>
        <strain evidence="3 4">NSJ-10</strain>
    </source>
</reference>
<dbReference type="SUPFAM" id="SSF53335">
    <property type="entry name" value="S-adenosyl-L-methionine-dependent methyltransferases"/>
    <property type="match status" value="1"/>
</dbReference>
<dbReference type="AlphaFoldDB" id="A0A8I0APU0"/>
<dbReference type="Pfam" id="PF04072">
    <property type="entry name" value="LCM"/>
    <property type="match status" value="1"/>
</dbReference>
<dbReference type="PANTHER" id="PTHR43619:SF2">
    <property type="entry name" value="S-ADENOSYL-L-METHIONINE-DEPENDENT METHYLTRANSFERASES SUPERFAMILY PROTEIN"/>
    <property type="match status" value="1"/>
</dbReference>
<name>A0A8I0APU0_9FIRM</name>
<dbReference type="PIRSF" id="PIRSF028177">
    <property type="entry name" value="Polyketide_synth_Omtfrase_TcmP"/>
    <property type="match status" value="1"/>
</dbReference>
<dbReference type="InterPro" id="IPR007213">
    <property type="entry name" value="Ppm1/Ppm2/Tcmp"/>
</dbReference>
<sequence>MQTENQNKTKVSVQGVPETMLQTLFARAAESRKENHNIYDEKAIEIVSRLDYDFSKAESDKLMSSGVIARTIVLDRLVNDYLTKHPDAIVINIACGLDTRCYRMKGKYQRWYNIDLPETMDVRSRFLEENGPVYQIAKSATDSSYTMDIEYHGEPVLVVIEGLTMYLTEKDVRKMFEIIDQTFTQAKVLVEVMAPFVVKHMKEKSIEGSQAKFIWGVKSGKAFQRVAPSFLSEKDISLVEGMKEFIPVYKVLGKIPAVRNFSNKILVLNKR</sequence>
<accession>A0A8I0APU0</accession>
<dbReference type="Proteomes" id="UP000615234">
    <property type="component" value="Unassembled WGS sequence"/>
</dbReference>
<proteinExistence type="predicted"/>
<dbReference type="EMBL" id="JACOOX010000004">
    <property type="protein sequence ID" value="MBC5662930.1"/>
    <property type="molecule type" value="Genomic_DNA"/>
</dbReference>
<dbReference type="PANTHER" id="PTHR43619">
    <property type="entry name" value="S-ADENOSYL-L-METHIONINE-DEPENDENT METHYLTRANSFERASE YKTD-RELATED"/>
    <property type="match status" value="1"/>
</dbReference>
<evidence type="ECO:0000313" key="3">
    <source>
        <dbReference type="EMBL" id="MBC5662930.1"/>
    </source>
</evidence>
<comment type="caution">
    <text evidence="3">The sequence shown here is derived from an EMBL/GenBank/DDBJ whole genome shotgun (WGS) entry which is preliminary data.</text>
</comment>
<protein>
    <submittedName>
        <fullName evidence="3">Class I SAM-dependent methyltransferase</fullName>
    </submittedName>
</protein>
<dbReference type="InterPro" id="IPR016874">
    <property type="entry name" value="TcmP-like"/>
</dbReference>
<organism evidence="3 4">
    <name type="scientific">Coprococcus hominis</name>
    <name type="common">ex Liu et al. 2022</name>
    <dbReference type="NCBI Taxonomy" id="2763039"/>
    <lineage>
        <taxon>Bacteria</taxon>
        <taxon>Bacillati</taxon>
        <taxon>Bacillota</taxon>
        <taxon>Clostridia</taxon>
        <taxon>Lachnospirales</taxon>
        <taxon>Lachnospiraceae</taxon>
        <taxon>Coprococcus</taxon>
    </lineage>
</organism>
<keyword evidence="4" id="KW-1185">Reference proteome</keyword>
<dbReference type="Gene3D" id="3.40.50.150">
    <property type="entry name" value="Vaccinia Virus protein VP39"/>
    <property type="match status" value="1"/>
</dbReference>
<evidence type="ECO:0000256" key="2">
    <source>
        <dbReference type="ARBA" id="ARBA00022679"/>
    </source>
</evidence>
<dbReference type="GO" id="GO:0008168">
    <property type="term" value="F:methyltransferase activity"/>
    <property type="evidence" value="ECO:0007669"/>
    <property type="project" value="UniProtKB-KW"/>
</dbReference>
<evidence type="ECO:0000256" key="1">
    <source>
        <dbReference type="ARBA" id="ARBA00022603"/>
    </source>
</evidence>
<dbReference type="GO" id="GO:0032259">
    <property type="term" value="P:methylation"/>
    <property type="evidence" value="ECO:0007669"/>
    <property type="project" value="UniProtKB-KW"/>
</dbReference>
<keyword evidence="1 3" id="KW-0489">Methyltransferase</keyword>